<name>A0A8J7IYV7_9RHOB</name>
<dbReference type="InterPro" id="IPR020287">
    <property type="entry name" value="Tail_sheath_C"/>
</dbReference>
<evidence type="ECO:0000259" key="2">
    <source>
        <dbReference type="Pfam" id="PF17482"/>
    </source>
</evidence>
<dbReference type="AlphaFoldDB" id="A0A8J7IYV7"/>
<organism evidence="3 4">
    <name type="scientific">Sedimentitalea arenosa</name>
    <dbReference type="NCBI Taxonomy" id="2798803"/>
    <lineage>
        <taxon>Bacteria</taxon>
        <taxon>Pseudomonadati</taxon>
        <taxon>Pseudomonadota</taxon>
        <taxon>Alphaproteobacteria</taxon>
        <taxon>Rhodobacterales</taxon>
        <taxon>Paracoccaceae</taxon>
        <taxon>Sedimentitalea</taxon>
    </lineage>
</organism>
<dbReference type="Pfam" id="PF17482">
    <property type="entry name" value="Phage_sheath_1C"/>
    <property type="match status" value="1"/>
</dbReference>
<accession>A0A8J7IYV7</accession>
<feature type="domain" description="Tail sheath protein C-terminal" evidence="2">
    <location>
        <begin position="660"/>
        <end position="760"/>
    </location>
</feature>
<evidence type="ECO:0000313" key="3">
    <source>
        <dbReference type="EMBL" id="MBJ6369940.1"/>
    </source>
</evidence>
<dbReference type="Gene3D" id="3.10.450.690">
    <property type="match status" value="1"/>
</dbReference>
<proteinExistence type="inferred from homology"/>
<gene>
    <name evidence="3" type="ORF">JF290_00245</name>
</gene>
<evidence type="ECO:0000256" key="1">
    <source>
        <dbReference type="ARBA" id="ARBA00008005"/>
    </source>
</evidence>
<dbReference type="Proteomes" id="UP000619079">
    <property type="component" value="Unassembled WGS sequence"/>
</dbReference>
<comment type="similarity">
    <text evidence="1">Belongs to the myoviridae tail sheath protein family.</text>
</comment>
<evidence type="ECO:0000313" key="4">
    <source>
        <dbReference type="Proteomes" id="UP000619079"/>
    </source>
</evidence>
<sequence>MAKDLIIPGVSVRTEFEPVPPLPSVAGVLGVVGVTDRGPLTPVRIGSYAEFIETFGPASRFTLPELRDALANGITRAVVCRLAPAAGRKATLTLMDADGEAAMVLEARAEGAWGRTLAAKVTEVRTLGGQGVKYINLEILLNGAVVERHDGLVSDPNSPDYMFARINNGSALVTAIDPVFGRALPPDVPQTALAEADGRAAQLVLQAGGADVVTVAARRQGRAGNRTSVTVRDGRAGLVLTGAGDEPMMKVTARAPGTAGTGFRVTVSAAPGGTTLVVTPPGGAAPRNIGPATTLAELVAGFDADPDLSAAAIGTALPAVAASAPLARQVTLEVVTEGQDTRRYEDLPDLAAIQAIDDSVIRFTAVEGATALPDTAPGAPLSGGRARGRALAVEAEAPTQPLVEFVPADNAPDSIAVRLRRGVSTLDNTTAVIDLDVFVDGTLTATFANLTMDPDDENYLPAVLQGSGLVEAVDLFVRSGTTALPMGFVRPRSFDGGGDAVSTDDYLAALERMEQAEEVDLVLASVANQLDDAGVRTVHRQIVAHCSKMAGPARNRIGFGSVTASEQGSTAAMIDHANDVRSDHFALVAPSGIAPAFVGLLGRLEVFESPTFKTLANPAAPPGAYSDAELEQLVSANVVAVNSRRQRGTIAIKGILTSGRQINVQRTVNKAVRDIDAIAQKFIGKLNNEGNRTALNQQVFALLGQMERDGALVPSTNGSDPAFKTEVSATQDDFAKGIVRVSVALRPVRAIDYIYVTIFVQN</sequence>
<dbReference type="RefSeq" id="WP_199022710.1">
    <property type="nucleotide sequence ID" value="NZ_JAELVR010000001.1"/>
</dbReference>
<comment type="caution">
    <text evidence="3">The sequence shown here is derived from an EMBL/GenBank/DDBJ whole genome shotgun (WGS) entry which is preliminary data.</text>
</comment>
<dbReference type="EMBL" id="JAELVR010000001">
    <property type="protein sequence ID" value="MBJ6369940.1"/>
    <property type="molecule type" value="Genomic_DNA"/>
</dbReference>
<reference evidence="3" key="1">
    <citation type="submission" date="2020-12" db="EMBL/GenBank/DDBJ databases">
        <title>Sedimentitalea sp. nov., isolated from sand in Incheon.</title>
        <authorList>
            <person name="Kim W."/>
        </authorList>
    </citation>
    <scope>NUCLEOTIDE SEQUENCE</scope>
    <source>
        <strain evidence="3">CAU 1593</strain>
    </source>
</reference>
<protein>
    <recommendedName>
        <fullName evidence="2">Tail sheath protein C-terminal domain-containing protein</fullName>
    </recommendedName>
</protein>
<keyword evidence="4" id="KW-1185">Reference proteome</keyword>